<gene>
    <name evidence="3" type="ORF">Aco04nite_43630</name>
</gene>
<evidence type="ECO:0008006" key="5">
    <source>
        <dbReference type="Google" id="ProtNLM"/>
    </source>
</evidence>
<dbReference type="Proteomes" id="UP000680865">
    <property type="component" value="Unassembled WGS sequence"/>
</dbReference>
<keyword evidence="2" id="KW-0812">Transmembrane</keyword>
<protein>
    <recommendedName>
        <fullName evidence="5">ABC transporter permease</fullName>
    </recommendedName>
</protein>
<sequence length="259" mass="27432">MNPNHQEPEPVYLYGPPPVAEEPVAETLPREPARVRRPWRRTVLVTVLIVVAMAALGALLGLLWSWLAPTVPVVNAGTNGIVVNDPSPEEYIASDGWFTIISFVFGLVASIAAWLVLRRDRGPAILVGVVLGGLVSSLAMWQVGRLIGRGAWNDWQQASAAGDHYGEPPDLHAHGALLVTAFAAVIVTTLLAGWSNDPDLDLPGAKPGYGHDLDHRAAAAEQEEQFRASEGASSGSPDGQDPTTAPEPHAPSPADPPRG</sequence>
<evidence type="ECO:0000313" key="3">
    <source>
        <dbReference type="EMBL" id="GIM75099.1"/>
    </source>
</evidence>
<evidence type="ECO:0000256" key="2">
    <source>
        <dbReference type="SAM" id="Phobius"/>
    </source>
</evidence>
<feature type="transmembrane region" description="Helical" evidence="2">
    <location>
        <begin position="173"/>
        <end position="194"/>
    </location>
</feature>
<feature type="transmembrane region" description="Helical" evidence="2">
    <location>
        <begin position="43"/>
        <end position="67"/>
    </location>
</feature>
<feature type="region of interest" description="Disordered" evidence="1">
    <location>
        <begin position="205"/>
        <end position="259"/>
    </location>
</feature>
<dbReference type="EMBL" id="BOQP01000022">
    <property type="protein sequence ID" value="GIM75099.1"/>
    <property type="molecule type" value="Genomic_DNA"/>
</dbReference>
<feature type="compositionally biased region" description="Pro residues" evidence="1">
    <location>
        <begin position="248"/>
        <end position="259"/>
    </location>
</feature>
<dbReference type="RefSeq" id="WP_244876173.1">
    <property type="nucleotide sequence ID" value="NZ_BAAATW010000014.1"/>
</dbReference>
<feature type="compositionally biased region" description="Polar residues" evidence="1">
    <location>
        <begin position="231"/>
        <end position="243"/>
    </location>
</feature>
<proteinExistence type="predicted"/>
<feature type="transmembrane region" description="Helical" evidence="2">
    <location>
        <begin position="96"/>
        <end position="117"/>
    </location>
</feature>
<keyword evidence="2" id="KW-1133">Transmembrane helix</keyword>
<feature type="compositionally biased region" description="Basic and acidic residues" evidence="1">
    <location>
        <begin position="209"/>
        <end position="218"/>
    </location>
</feature>
<feature type="transmembrane region" description="Helical" evidence="2">
    <location>
        <begin position="124"/>
        <end position="143"/>
    </location>
</feature>
<keyword evidence="4" id="KW-1185">Reference proteome</keyword>
<comment type="caution">
    <text evidence="3">The sequence shown here is derived from an EMBL/GenBank/DDBJ whole genome shotgun (WGS) entry which is preliminary data.</text>
</comment>
<accession>A0A919VQM7</accession>
<keyword evidence="2" id="KW-0472">Membrane</keyword>
<dbReference type="AlphaFoldDB" id="A0A919VQM7"/>
<evidence type="ECO:0000256" key="1">
    <source>
        <dbReference type="SAM" id="MobiDB-lite"/>
    </source>
</evidence>
<organism evidence="3 4">
    <name type="scientific">Winogradskya consettensis</name>
    <dbReference type="NCBI Taxonomy" id="113560"/>
    <lineage>
        <taxon>Bacteria</taxon>
        <taxon>Bacillati</taxon>
        <taxon>Actinomycetota</taxon>
        <taxon>Actinomycetes</taxon>
        <taxon>Micromonosporales</taxon>
        <taxon>Micromonosporaceae</taxon>
        <taxon>Winogradskya</taxon>
    </lineage>
</organism>
<name>A0A919VQM7_9ACTN</name>
<reference evidence="3" key="1">
    <citation type="submission" date="2021-03" db="EMBL/GenBank/DDBJ databases">
        <title>Whole genome shotgun sequence of Actinoplanes consettensis NBRC 14913.</title>
        <authorList>
            <person name="Komaki H."/>
            <person name="Tamura T."/>
        </authorList>
    </citation>
    <scope>NUCLEOTIDE SEQUENCE</scope>
    <source>
        <strain evidence="3">NBRC 14913</strain>
    </source>
</reference>
<evidence type="ECO:0000313" key="4">
    <source>
        <dbReference type="Proteomes" id="UP000680865"/>
    </source>
</evidence>